<reference evidence="3" key="2">
    <citation type="submission" date="2024-06" db="EMBL/GenBank/DDBJ databases">
        <title>Micromonospora mangrovi CCTCC AA 2012012 genome sequences.</title>
        <authorList>
            <person name="Gao J."/>
        </authorList>
    </citation>
    <scope>NUCLEOTIDE SEQUENCE</scope>
    <source>
        <strain evidence="3">CCTCC AA 2012012</strain>
    </source>
</reference>
<reference evidence="2" key="1">
    <citation type="submission" date="2024-01" db="EMBL/GenBank/DDBJ databases">
        <title>The genome sequence of Micromonospora mangrovi CCTCC AA 2012012.</title>
        <authorList>
            <person name="Gao J."/>
        </authorList>
    </citation>
    <scope>NUCLEOTIDE SEQUENCE</scope>
    <source>
        <strain evidence="2">CCTCC AA 2012012</strain>
    </source>
</reference>
<evidence type="ECO:0000313" key="2">
    <source>
        <dbReference type="EMBL" id="XBP94108.1"/>
    </source>
</evidence>
<proteinExistence type="predicted"/>
<keyword evidence="1" id="KW-0812">Transmembrane</keyword>
<evidence type="ECO:0000256" key="1">
    <source>
        <dbReference type="SAM" id="Phobius"/>
    </source>
</evidence>
<keyword evidence="1" id="KW-0472">Membrane</keyword>
<keyword evidence="1" id="KW-1133">Transmembrane helix</keyword>
<dbReference type="RefSeq" id="WP_350933812.1">
    <property type="nucleotide sequence ID" value="NZ_CP157762.1"/>
</dbReference>
<dbReference type="EMBL" id="CP157762">
    <property type="protein sequence ID" value="XBP94108.1"/>
    <property type="molecule type" value="Genomic_DNA"/>
</dbReference>
<organism evidence="2">
    <name type="scientific">Micromonospora sp. CCTCC AA 2012012</name>
    <dbReference type="NCBI Taxonomy" id="3111921"/>
    <lineage>
        <taxon>Bacteria</taxon>
        <taxon>Bacillati</taxon>
        <taxon>Actinomycetota</taxon>
        <taxon>Actinomycetes</taxon>
        <taxon>Micromonosporales</taxon>
        <taxon>Micromonosporaceae</taxon>
        <taxon>Micromonospora</taxon>
    </lineage>
</organism>
<dbReference type="AlphaFoldDB" id="A0AAU7M9W7"/>
<protein>
    <submittedName>
        <fullName evidence="2">Uncharacterized protein</fullName>
    </submittedName>
</protein>
<name>A0AAU7M9W7_9ACTN</name>
<dbReference type="EMBL" id="CP159342">
    <property type="protein sequence ID" value="XCH74807.1"/>
    <property type="molecule type" value="Genomic_DNA"/>
</dbReference>
<accession>A0AAU7M9W7</accession>
<sequence>MTENPRVRYGGGTSVRRRRGLLAGVAVGVLVVVGVLAGVPALRDRSQHRLERQADREVTATAQKARGALLASPAAPAAALRDVAEDVDGVDVLTVEAGPPPVGVRLVFRVRVAKTAASVFGWQRTTAVGCFAQVVRPAATPIVLERVSCAD</sequence>
<feature type="transmembrane region" description="Helical" evidence="1">
    <location>
        <begin position="20"/>
        <end position="42"/>
    </location>
</feature>
<gene>
    <name evidence="3" type="ORF">ABUL08_01455</name>
    <name evidence="2" type="ORF">VK199_01450</name>
</gene>
<evidence type="ECO:0000313" key="3">
    <source>
        <dbReference type="EMBL" id="XCH74807.1"/>
    </source>
</evidence>